<proteinExistence type="inferred from homology"/>
<dbReference type="Proteomes" id="UP000247810">
    <property type="component" value="Unassembled WGS sequence"/>
</dbReference>
<keyword evidence="6" id="KW-1185">Reference proteome</keyword>
<comment type="similarity">
    <text evidence="2">Belongs to the major facilitator superfamily. Monocarboxylate porter (TC 2.A.1.13) family.</text>
</comment>
<accession>A0A319DJQ7</accession>
<dbReference type="Gene3D" id="1.20.1250.20">
    <property type="entry name" value="MFS general substrate transporter like domains"/>
    <property type="match status" value="2"/>
</dbReference>
<dbReference type="PANTHER" id="PTHR11360">
    <property type="entry name" value="MONOCARBOXYLATE TRANSPORTER"/>
    <property type="match status" value="1"/>
</dbReference>
<reference evidence="5 6" key="1">
    <citation type="submission" date="2018-02" db="EMBL/GenBank/DDBJ databases">
        <title>The genomes of Aspergillus section Nigri reveals drivers in fungal speciation.</title>
        <authorList>
            <consortium name="DOE Joint Genome Institute"/>
            <person name="Vesth T.C."/>
            <person name="Nybo J."/>
            <person name="Theobald S."/>
            <person name="Brandl J."/>
            <person name="Frisvad J.C."/>
            <person name="Nielsen K.F."/>
            <person name="Lyhne E.K."/>
            <person name="Kogle M.E."/>
            <person name="Kuo A."/>
            <person name="Riley R."/>
            <person name="Clum A."/>
            <person name="Nolan M."/>
            <person name="Lipzen A."/>
            <person name="Salamov A."/>
            <person name="Henrissat B."/>
            <person name="Wiebenga A."/>
            <person name="De vries R.P."/>
            <person name="Grigoriev I.V."/>
            <person name="Mortensen U.H."/>
            <person name="Andersen M.R."/>
            <person name="Baker S.E."/>
        </authorList>
    </citation>
    <scope>NUCLEOTIDE SEQUENCE [LARGE SCALE GENOMIC DNA]</scope>
    <source>
        <strain evidence="5 6">CBS 707.79</strain>
    </source>
</reference>
<dbReference type="AlphaFoldDB" id="A0A319DJQ7"/>
<dbReference type="InterPro" id="IPR036259">
    <property type="entry name" value="MFS_trans_sf"/>
</dbReference>
<feature type="compositionally biased region" description="Basic and acidic residues" evidence="3">
    <location>
        <begin position="1"/>
        <end position="30"/>
    </location>
</feature>
<feature type="region of interest" description="Disordered" evidence="3">
    <location>
        <begin position="1"/>
        <end position="37"/>
    </location>
</feature>
<feature type="transmembrane region" description="Helical" evidence="4">
    <location>
        <begin position="100"/>
        <end position="121"/>
    </location>
</feature>
<sequence length="409" mass="44027">MASEPHSNDAHQEILARDVSEEKGSDRNVDNDLPEDNFTEGGFPEGGLRAWIVALGNAGVMFCTLGYINSWGDYQASYEKVPLRDENPSAIAWIGSQRRFIWRPTVVYPAALTYIFAIFMTSLCTKLYQFILAQGVLGGLANGECRRPWEQRLPQWFNKKRGAAMGLAIAGSSVGGVILPIVLNQLLNYTNLGFGWSIRLLGFIILGVLPPSCIAIKARLPPRKGKFLLPSAFKEPPYATLVICMFFALSQGWSPTLSFYVVSTFNAASFPGRVPPAILSDRVGRLNMLCVAGVSSGILGLCWQRVHGNAGIIVFTAVFGFCSGAIITGAAIPLASSAKDPRNIGTDMGMGMGVGSIATLIGPPISGALYDSYHGFDQVSIYCGIVCLFGGLLALFVKRLSGHNIMSRA</sequence>
<evidence type="ECO:0000256" key="1">
    <source>
        <dbReference type="ARBA" id="ARBA00004141"/>
    </source>
</evidence>
<dbReference type="GO" id="GO:0016020">
    <property type="term" value="C:membrane"/>
    <property type="evidence" value="ECO:0007669"/>
    <property type="project" value="UniProtKB-SubCell"/>
</dbReference>
<feature type="transmembrane region" description="Helical" evidence="4">
    <location>
        <begin position="163"/>
        <end position="182"/>
    </location>
</feature>
<keyword evidence="4" id="KW-0812">Transmembrane</keyword>
<dbReference type="PANTHER" id="PTHR11360:SF281">
    <property type="entry name" value="ASPYRIDONES EFFLUX PROTEIN APDF-RELATED"/>
    <property type="match status" value="1"/>
</dbReference>
<feature type="transmembrane region" description="Helical" evidence="4">
    <location>
        <begin position="379"/>
        <end position="397"/>
    </location>
</feature>
<dbReference type="InterPro" id="IPR050327">
    <property type="entry name" value="Proton-linked_MCT"/>
</dbReference>
<dbReference type="SUPFAM" id="SSF103473">
    <property type="entry name" value="MFS general substrate transporter"/>
    <property type="match status" value="1"/>
</dbReference>
<dbReference type="GO" id="GO:0022857">
    <property type="term" value="F:transmembrane transporter activity"/>
    <property type="evidence" value="ECO:0007669"/>
    <property type="project" value="InterPro"/>
</dbReference>
<feature type="transmembrane region" description="Helical" evidence="4">
    <location>
        <begin position="348"/>
        <end position="367"/>
    </location>
</feature>
<evidence type="ECO:0000313" key="5">
    <source>
        <dbReference type="EMBL" id="PYH97114.1"/>
    </source>
</evidence>
<comment type="subcellular location">
    <subcellularLocation>
        <location evidence="1">Membrane</location>
        <topology evidence="1">Multi-pass membrane protein</topology>
    </subcellularLocation>
</comment>
<evidence type="ECO:0000256" key="4">
    <source>
        <dbReference type="SAM" id="Phobius"/>
    </source>
</evidence>
<organism evidence="5 6">
    <name type="scientific">Aspergillus ellipticus CBS 707.79</name>
    <dbReference type="NCBI Taxonomy" id="1448320"/>
    <lineage>
        <taxon>Eukaryota</taxon>
        <taxon>Fungi</taxon>
        <taxon>Dikarya</taxon>
        <taxon>Ascomycota</taxon>
        <taxon>Pezizomycotina</taxon>
        <taxon>Eurotiomycetes</taxon>
        <taxon>Eurotiomycetidae</taxon>
        <taxon>Eurotiales</taxon>
        <taxon>Aspergillaceae</taxon>
        <taxon>Aspergillus</taxon>
        <taxon>Aspergillus subgen. Circumdati</taxon>
    </lineage>
</organism>
<dbReference type="InterPro" id="IPR011701">
    <property type="entry name" value="MFS"/>
</dbReference>
<feature type="transmembrane region" description="Helical" evidence="4">
    <location>
        <begin position="312"/>
        <end position="336"/>
    </location>
</feature>
<feature type="transmembrane region" description="Helical" evidence="4">
    <location>
        <begin position="48"/>
        <end position="68"/>
    </location>
</feature>
<dbReference type="Pfam" id="PF07690">
    <property type="entry name" value="MFS_1"/>
    <property type="match status" value="1"/>
</dbReference>
<name>A0A319DJQ7_9EURO</name>
<protein>
    <submittedName>
        <fullName evidence="5">Putative monocarboxylate permease</fullName>
    </submittedName>
</protein>
<dbReference type="VEuPathDB" id="FungiDB:BO71DRAFT_417372"/>
<dbReference type="EMBL" id="KZ825829">
    <property type="protein sequence ID" value="PYH97114.1"/>
    <property type="molecule type" value="Genomic_DNA"/>
</dbReference>
<feature type="transmembrane region" description="Helical" evidence="4">
    <location>
        <begin position="194"/>
        <end position="216"/>
    </location>
</feature>
<evidence type="ECO:0000256" key="2">
    <source>
        <dbReference type="ARBA" id="ARBA00006727"/>
    </source>
</evidence>
<feature type="transmembrane region" description="Helical" evidence="4">
    <location>
        <begin position="237"/>
        <end position="253"/>
    </location>
</feature>
<keyword evidence="4" id="KW-0472">Membrane</keyword>
<evidence type="ECO:0000256" key="3">
    <source>
        <dbReference type="SAM" id="MobiDB-lite"/>
    </source>
</evidence>
<gene>
    <name evidence="5" type="ORF">BO71DRAFT_417372</name>
</gene>
<evidence type="ECO:0000313" key="6">
    <source>
        <dbReference type="Proteomes" id="UP000247810"/>
    </source>
</evidence>
<keyword evidence="4" id="KW-1133">Transmembrane helix</keyword>
<dbReference type="OrthoDB" id="6499973at2759"/>